<comment type="pathway">
    <text evidence="1 6">Cell wall biogenesis; peptidoglycan biosynthesis.</text>
</comment>
<evidence type="ECO:0000313" key="10">
    <source>
        <dbReference type="Proteomes" id="UP000031386"/>
    </source>
</evidence>
<evidence type="ECO:0000256" key="3">
    <source>
        <dbReference type="ARBA" id="ARBA00022960"/>
    </source>
</evidence>
<reference evidence="9 10" key="1">
    <citation type="submission" date="2014-10" db="EMBL/GenBank/DDBJ databases">
        <title>Complete genome sequence of Parvimonas micra KCOM 1535 (= ChDC B708).</title>
        <authorList>
            <person name="Kook J.-K."/>
            <person name="Park S.-N."/>
            <person name="Lim Y.K."/>
            <person name="Roh H."/>
        </authorList>
    </citation>
    <scope>NUCLEOTIDE SEQUENCE [LARGE SCALE GENOMIC DNA]</scope>
    <source>
        <strain evidence="10">KCOM 1535 / ChDC B708</strain>
    </source>
</reference>
<evidence type="ECO:0000256" key="2">
    <source>
        <dbReference type="ARBA" id="ARBA00022679"/>
    </source>
</evidence>
<dbReference type="InterPro" id="IPR022029">
    <property type="entry name" value="YoaR-like_PG-bd"/>
</dbReference>
<dbReference type="GO" id="GO:0071972">
    <property type="term" value="F:peptidoglycan L,D-transpeptidase activity"/>
    <property type="evidence" value="ECO:0007669"/>
    <property type="project" value="TreeGrafter"/>
</dbReference>
<keyword evidence="7" id="KW-0472">Membrane</keyword>
<dbReference type="STRING" id="33033.NW74_01555"/>
<evidence type="ECO:0000259" key="8">
    <source>
        <dbReference type="PROSITE" id="PS52029"/>
    </source>
</evidence>
<keyword evidence="7" id="KW-0812">Transmembrane</keyword>
<organism evidence="9 10">
    <name type="scientific">Parvimonas micra</name>
    <dbReference type="NCBI Taxonomy" id="33033"/>
    <lineage>
        <taxon>Bacteria</taxon>
        <taxon>Bacillati</taxon>
        <taxon>Bacillota</taxon>
        <taxon>Tissierellia</taxon>
        <taxon>Tissierellales</taxon>
        <taxon>Peptoniphilaceae</taxon>
        <taxon>Parvimonas</taxon>
    </lineage>
</organism>
<dbReference type="Pfam" id="PF03734">
    <property type="entry name" value="YkuD"/>
    <property type="match status" value="1"/>
</dbReference>
<dbReference type="AlphaFoldDB" id="A0A0B4S0I2"/>
<dbReference type="GO" id="GO:0008360">
    <property type="term" value="P:regulation of cell shape"/>
    <property type="evidence" value="ECO:0007669"/>
    <property type="project" value="UniProtKB-UniRule"/>
</dbReference>
<dbReference type="GO" id="GO:0018104">
    <property type="term" value="P:peptidoglycan-protein cross-linking"/>
    <property type="evidence" value="ECO:0007669"/>
    <property type="project" value="TreeGrafter"/>
</dbReference>
<keyword evidence="2" id="KW-0808">Transferase</keyword>
<evidence type="ECO:0000256" key="5">
    <source>
        <dbReference type="ARBA" id="ARBA00023316"/>
    </source>
</evidence>
<keyword evidence="4 6" id="KW-0573">Peptidoglycan synthesis</keyword>
<evidence type="ECO:0000256" key="6">
    <source>
        <dbReference type="PROSITE-ProRule" id="PRU01373"/>
    </source>
</evidence>
<dbReference type="PANTHER" id="PTHR30582:SF33">
    <property type="entry name" value="EXPORTED PROTEIN"/>
    <property type="match status" value="1"/>
</dbReference>
<dbReference type="UniPathway" id="UPA00219"/>
<dbReference type="KEGG" id="pmic:NW74_01555"/>
<dbReference type="Gene3D" id="3.10.20.800">
    <property type="match status" value="1"/>
</dbReference>
<dbReference type="GO" id="GO:0071555">
    <property type="term" value="P:cell wall organization"/>
    <property type="evidence" value="ECO:0007669"/>
    <property type="project" value="UniProtKB-UniRule"/>
</dbReference>
<name>A0A0B4S0I2_9FIRM</name>
<dbReference type="Gene3D" id="2.40.440.10">
    <property type="entry name" value="L,D-transpeptidase catalytic domain-like"/>
    <property type="match status" value="1"/>
</dbReference>
<gene>
    <name evidence="9" type="ORF">NW74_01555</name>
</gene>
<dbReference type="PROSITE" id="PS52029">
    <property type="entry name" value="LD_TPASE"/>
    <property type="match status" value="1"/>
</dbReference>
<keyword evidence="7" id="KW-1133">Transmembrane helix</keyword>
<dbReference type="PANTHER" id="PTHR30582">
    <property type="entry name" value="L,D-TRANSPEPTIDASE"/>
    <property type="match status" value="1"/>
</dbReference>
<feature type="active site" description="Nucleophile" evidence="6">
    <location>
        <position position="443"/>
    </location>
</feature>
<dbReference type="CDD" id="cd16913">
    <property type="entry name" value="YkuD_like"/>
    <property type="match status" value="1"/>
</dbReference>
<feature type="domain" description="L,D-TPase catalytic" evidence="8">
    <location>
        <begin position="341"/>
        <end position="467"/>
    </location>
</feature>
<keyword evidence="3 6" id="KW-0133">Cell shape</keyword>
<dbReference type="SUPFAM" id="SSF141523">
    <property type="entry name" value="L,D-transpeptidase catalytic domain-like"/>
    <property type="match status" value="1"/>
</dbReference>
<keyword evidence="5 6" id="KW-0961">Cell wall biogenesis/degradation</keyword>
<evidence type="ECO:0000313" key="9">
    <source>
        <dbReference type="EMBL" id="AIZ36131.1"/>
    </source>
</evidence>
<dbReference type="InterPro" id="IPR050979">
    <property type="entry name" value="LD-transpeptidase"/>
</dbReference>
<dbReference type="EMBL" id="CP009761">
    <property type="protein sequence ID" value="AIZ36131.1"/>
    <property type="molecule type" value="Genomic_DNA"/>
</dbReference>
<accession>A0A0B4S0I2</accession>
<evidence type="ECO:0000256" key="1">
    <source>
        <dbReference type="ARBA" id="ARBA00004752"/>
    </source>
</evidence>
<feature type="transmembrane region" description="Helical" evidence="7">
    <location>
        <begin position="22"/>
        <end position="46"/>
    </location>
</feature>
<dbReference type="GO" id="GO:0005576">
    <property type="term" value="C:extracellular region"/>
    <property type="evidence" value="ECO:0007669"/>
    <property type="project" value="TreeGrafter"/>
</dbReference>
<dbReference type="InterPro" id="IPR038054">
    <property type="entry name" value="LD_TPept-like_central_sf"/>
</dbReference>
<dbReference type="Proteomes" id="UP000031386">
    <property type="component" value="Chromosome"/>
</dbReference>
<dbReference type="InterPro" id="IPR038063">
    <property type="entry name" value="Transpep_catalytic_dom"/>
</dbReference>
<feature type="active site" description="Proton donor/acceptor" evidence="6">
    <location>
        <position position="421"/>
    </location>
</feature>
<evidence type="ECO:0000256" key="4">
    <source>
        <dbReference type="ARBA" id="ARBA00022984"/>
    </source>
</evidence>
<dbReference type="SUPFAM" id="SSF143985">
    <property type="entry name" value="L,D-transpeptidase pre-catalytic domain-like"/>
    <property type="match status" value="1"/>
</dbReference>
<proteinExistence type="predicted"/>
<dbReference type="GO" id="GO:0016740">
    <property type="term" value="F:transferase activity"/>
    <property type="evidence" value="ECO:0007669"/>
    <property type="project" value="UniProtKB-KW"/>
</dbReference>
<evidence type="ECO:0000256" key="7">
    <source>
        <dbReference type="SAM" id="Phobius"/>
    </source>
</evidence>
<dbReference type="Pfam" id="PF12229">
    <property type="entry name" value="PG_binding_4"/>
    <property type="match status" value="2"/>
</dbReference>
<keyword evidence="10" id="KW-1185">Reference proteome</keyword>
<protein>
    <submittedName>
        <fullName evidence="9">Peptidoglycan-binding protein</fullName>
    </submittedName>
</protein>
<dbReference type="InterPro" id="IPR005490">
    <property type="entry name" value="LD_TPept_cat_dom"/>
</dbReference>
<sequence>MEVYFLIEDNKKTSRKKLIKKISIFFGALFISIYLLGVIIFSFIALPNTKVNGNDVSYVMIDDVFNKDWTDVSIKLNRSDGKSDFFKPEKINYKEEYLADKKILQNQFAWPLAFFTSRDFKLEVNVSYDNDKFEEFLKNTLILKGLKHPEDAKIVYKDGKYAIQSEIMGTYTTKEKLKEAILIALSERKESIDMSKISEQPKLKKDDKSLQDALSKYEKISKLKYEINIGSNKEVLDGELLANIFTFVDGELKPDEQKARDYVRRLAIKYDTFGMDRKFKTTGKGEITVPGKDGIYGWQIDVNKTKDLLVEKLLNFKSESIEPVFIHKGLYYDKEDDIGNTYIEIDLTRQHMWLYKEGKLLLETDIVTGDVSKKVETPIGVMKVWSREKDRNLKGLSPLGYNYVAHVDYWMPINWTGVGIHDAPWRNGKFGGNIYKTSGSYGCINTPLDKVKQIYENVEINTPVIVYKSN</sequence>